<reference evidence="2 3" key="2">
    <citation type="journal article" date="2010" name="Stand. Genomic Sci.">
        <title>Complete genome sequence of Nakamurella multipartita type strain (Y-104).</title>
        <authorList>
            <person name="Tice H."/>
            <person name="Mayilraj S."/>
            <person name="Sims D."/>
            <person name="Lapidus A."/>
            <person name="Nolan M."/>
            <person name="Lucas S."/>
            <person name="Glavina Del Rio T."/>
            <person name="Copeland A."/>
            <person name="Cheng J.F."/>
            <person name="Meincke L."/>
            <person name="Bruce D."/>
            <person name="Goodwin L."/>
            <person name="Pitluck S."/>
            <person name="Ivanova N."/>
            <person name="Mavromatis K."/>
            <person name="Ovchinnikova G."/>
            <person name="Pati A."/>
            <person name="Chen A."/>
            <person name="Palaniappan K."/>
            <person name="Land M."/>
            <person name="Hauser L."/>
            <person name="Chang Y.J."/>
            <person name="Jeffries C.D."/>
            <person name="Detter J.C."/>
            <person name="Brettin T."/>
            <person name="Rohde M."/>
            <person name="Goker M."/>
            <person name="Bristow J."/>
            <person name="Eisen J.A."/>
            <person name="Markowitz V."/>
            <person name="Hugenholtz P."/>
            <person name="Kyrpides N.C."/>
            <person name="Klenk H.P."/>
            <person name="Chen F."/>
        </authorList>
    </citation>
    <scope>NUCLEOTIDE SEQUENCE [LARGE SCALE GENOMIC DNA]</scope>
    <source>
        <strain evidence="3">ATCC 700099 / DSM 44233 / CIP 104796 / JCM 9543 / NBRC 105858 / Y-104</strain>
    </source>
</reference>
<evidence type="ECO:0000259" key="1">
    <source>
        <dbReference type="Pfam" id="PF11716"/>
    </source>
</evidence>
<dbReference type="OrthoDB" id="5118203at2"/>
<dbReference type="InterPro" id="IPR017517">
    <property type="entry name" value="Maleyloyr_isom"/>
</dbReference>
<dbReference type="GO" id="GO:0046872">
    <property type="term" value="F:metal ion binding"/>
    <property type="evidence" value="ECO:0007669"/>
    <property type="project" value="InterPro"/>
</dbReference>
<dbReference type="HOGENOM" id="CLU_077935_0_0_11"/>
<accession>C8XAS8</accession>
<reference evidence="3" key="1">
    <citation type="submission" date="2009-09" db="EMBL/GenBank/DDBJ databases">
        <title>The complete genome of Nakamurella multipartita DSM 44233.</title>
        <authorList>
            <consortium name="US DOE Joint Genome Institute (JGI-PGF)"/>
            <person name="Lucas S."/>
            <person name="Copeland A."/>
            <person name="Lapidus A."/>
            <person name="Glavina del Rio T."/>
            <person name="Dalin E."/>
            <person name="Tice H."/>
            <person name="Bruce D."/>
            <person name="Goodwin L."/>
            <person name="Pitluck S."/>
            <person name="Kyrpides N."/>
            <person name="Mavromatis K."/>
            <person name="Ivanova N."/>
            <person name="Ovchinnikova G."/>
            <person name="Sims D."/>
            <person name="Meincke L."/>
            <person name="Brettin T."/>
            <person name="Detter J.C."/>
            <person name="Han C."/>
            <person name="Larimer F."/>
            <person name="Land M."/>
            <person name="Hauser L."/>
            <person name="Markowitz V."/>
            <person name="Cheng J.-F."/>
            <person name="Hugenholtz P."/>
            <person name="Woyke T."/>
            <person name="Wu D."/>
            <person name="Klenk H.-P."/>
            <person name="Eisen J.A."/>
        </authorList>
    </citation>
    <scope>NUCLEOTIDE SEQUENCE [LARGE SCALE GENOMIC DNA]</scope>
    <source>
        <strain evidence="3">ATCC 700099 / DSM 44233 / CIP 104796 / JCM 9543 / NBRC 105858 / Y-104</strain>
    </source>
</reference>
<dbReference type="InParanoid" id="C8XAS8"/>
<dbReference type="SUPFAM" id="SSF55718">
    <property type="entry name" value="SCP-like"/>
    <property type="match status" value="1"/>
</dbReference>
<evidence type="ECO:0000313" key="3">
    <source>
        <dbReference type="Proteomes" id="UP000002218"/>
    </source>
</evidence>
<dbReference type="STRING" id="479431.Namu_2994"/>
<dbReference type="RefSeq" id="WP_015748204.1">
    <property type="nucleotide sequence ID" value="NC_013235.1"/>
</dbReference>
<dbReference type="InterPro" id="IPR036527">
    <property type="entry name" value="SCP2_sterol-bd_dom_sf"/>
</dbReference>
<dbReference type="Gene3D" id="3.30.1050.20">
    <property type="match status" value="1"/>
</dbReference>
<feature type="domain" description="Mycothiol-dependent maleylpyruvate isomerase metal-binding" evidence="1">
    <location>
        <begin position="13"/>
        <end position="152"/>
    </location>
</feature>
<proteinExistence type="predicted"/>
<dbReference type="EMBL" id="CP001737">
    <property type="protein sequence ID" value="ACV79331.1"/>
    <property type="molecule type" value="Genomic_DNA"/>
</dbReference>
<dbReference type="InterPro" id="IPR034660">
    <property type="entry name" value="DinB/YfiT-like"/>
</dbReference>
<dbReference type="Gene3D" id="1.20.120.450">
    <property type="entry name" value="dinb family like domain"/>
    <property type="match status" value="1"/>
</dbReference>
<sequence>MTSDVQAAIGALRDATGRLEAAVARYRQQQGLEAFAAPSRLPGWTIGHVVTHLARNADGLRRVLVAARIGQLMTPYDSPQAREQDIERGATRSTDTIAVDLVTADQHLAETIDAFPHTAWAATVDLGRGGPAAAEFVLAHRLAEVEFHHDDLGIDPGLDLLTAPQAAGLLVALQGSYVRTRDVPPLTLAPDDAARIEIGGGGPVIAGPALDLVRWLAGRGQAEVRGDEPLPVLPPW</sequence>
<keyword evidence="3" id="KW-1185">Reference proteome</keyword>
<protein>
    <recommendedName>
        <fullName evidence="1">Mycothiol-dependent maleylpyruvate isomerase metal-binding domain-containing protein</fullName>
    </recommendedName>
</protein>
<organism evidence="2 3">
    <name type="scientific">Nakamurella multipartita (strain ATCC 700099 / DSM 44233 / CIP 104796 / JCM 9543 / NBRC 105858 / Y-104)</name>
    <name type="common">Microsphaera multipartita</name>
    <dbReference type="NCBI Taxonomy" id="479431"/>
    <lineage>
        <taxon>Bacteria</taxon>
        <taxon>Bacillati</taxon>
        <taxon>Actinomycetota</taxon>
        <taxon>Actinomycetes</taxon>
        <taxon>Nakamurellales</taxon>
        <taxon>Nakamurellaceae</taxon>
        <taxon>Nakamurella</taxon>
    </lineage>
</organism>
<dbReference type="Proteomes" id="UP000002218">
    <property type="component" value="Chromosome"/>
</dbReference>
<dbReference type="KEGG" id="nml:Namu_2994"/>
<dbReference type="SUPFAM" id="SSF109854">
    <property type="entry name" value="DinB/YfiT-like putative metalloenzymes"/>
    <property type="match status" value="1"/>
</dbReference>
<evidence type="ECO:0000313" key="2">
    <source>
        <dbReference type="EMBL" id="ACV79331.1"/>
    </source>
</evidence>
<dbReference type="Pfam" id="PF11716">
    <property type="entry name" value="MDMPI_N"/>
    <property type="match status" value="1"/>
</dbReference>
<dbReference type="AlphaFoldDB" id="C8XAS8"/>
<name>C8XAS8_NAKMY</name>
<dbReference type="eggNOG" id="ENOG5031RF6">
    <property type="taxonomic scope" value="Bacteria"/>
</dbReference>
<gene>
    <name evidence="2" type="ordered locus">Namu_2994</name>
</gene>
<dbReference type="InterPro" id="IPR024344">
    <property type="entry name" value="MDMPI_metal-binding"/>
</dbReference>
<dbReference type="NCBIfam" id="TIGR03083">
    <property type="entry name" value="maleylpyruvate isomerase family mycothiol-dependent enzyme"/>
    <property type="match status" value="1"/>
</dbReference>